<dbReference type="FunFam" id="2.40.10.10:FF:000014">
    <property type="entry name" value="Complement factor D"/>
    <property type="match status" value="1"/>
</dbReference>
<reference evidence="12 13" key="1">
    <citation type="journal article" date="2011" name="Proc. Natl. Acad. Sci. U.S.A.">
        <title>Genetic diversity and population structure of the endangered marsupial Sarcophilus harrisii (Tasmanian devil).</title>
        <authorList>
            <person name="Miller W."/>
            <person name="Hayes V.M."/>
            <person name="Ratan A."/>
            <person name="Petersen D.C."/>
            <person name="Wittekindt N.E."/>
            <person name="Miller J."/>
            <person name="Walenz B."/>
            <person name="Knight J."/>
            <person name="Qi J."/>
            <person name="Zhao F."/>
            <person name="Wang Q."/>
            <person name="Bedoya-Reina O.C."/>
            <person name="Katiyar N."/>
            <person name="Tomsho L.P."/>
            <person name="Kasson L.M."/>
            <person name="Hardie R.A."/>
            <person name="Woodbridge P."/>
            <person name="Tindall E.A."/>
            <person name="Bertelsen M.F."/>
            <person name="Dixon D."/>
            <person name="Pyecroft S."/>
            <person name="Helgen K.M."/>
            <person name="Lesk A.M."/>
            <person name="Pringle T.H."/>
            <person name="Patterson N."/>
            <person name="Zhang Y."/>
            <person name="Kreiss A."/>
            <person name="Woods G.M."/>
            <person name="Jones M.E."/>
            <person name="Schuster S.C."/>
        </authorList>
    </citation>
    <scope>NUCLEOTIDE SEQUENCE [LARGE SCALE GENOMIC DNA]</scope>
</reference>
<dbReference type="KEGG" id="shr:105749239"/>
<dbReference type="SUPFAM" id="SSF50494">
    <property type="entry name" value="Trypsin-like serine proteases"/>
    <property type="match status" value="1"/>
</dbReference>
<feature type="signal peptide" evidence="10">
    <location>
        <begin position="1"/>
        <end position="20"/>
    </location>
</feature>
<proteinExistence type="inferred from homology"/>
<dbReference type="Proteomes" id="UP000007648">
    <property type="component" value="Unassembled WGS sequence"/>
</dbReference>
<gene>
    <name evidence="12" type="primary">LOC105749239</name>
</gene>
<keyword evidence="13" id="KW-1185">Reference proteome</keyword>
<dbReference type="InterPro" id="IPR009003">
    <property type="entry name" value="Peptidase_S1_PA"/>
</dbReference>
<keyword evidence="5" id="KW-0865">Zymogen</keyword>
<comment type="similarity">
    <text evidence="8">Belongs to the peptidase S1 family. CLIP subfamily.</text>
</comment>
<reference evidence="12" key="2">
    <citation type="submission" date="2025-08" db="UniProtKB">
        <authorList>
            <consortium name="Ensembl"/>
        </authorList>
    </citation>
    <scope>IDENTIFICATION</scope>
</reference>
<keyword evidence="2 10" id="KW-0732">Signal</keyword>
<evidence type="ECO:0000256" key="4">
    <source>
        <dbReference type="ARBA" id="ARBA00022825"/>
    </source>
</evidence>
<evidence type="ECO:0000256" key="3">
    <source>
        <dbReference type="ARBA" id="ARBA00022801"/>
    </source>
</evidence>
<dbReference type="InterPro" id="IPR001314">
    <property type="entry name" value="Peptidase_S1A"/>
</dbReference>
<dbReference type="GeneID" id="105749239"/>
<evidence type="ECO:0000256" key="10">
    <source>
        <dbReference type="SAM" id="SignalP"/>
    </source>
</evidence>
<dbReference type="GO" id="GO:0005737">
    <property type="term" value="C:cytoplasm"/>
    <property type="evidence" value="ECO:0007669"/>
    <property type="project" value="TreeGrafter"/>
</dbReference>
<reference evidence="12" key="3">
    <citation type="submission" date="2025-09" db="UniProtKB">
        <authorList>
            <consortium name="Ensembl"/>
        </authorList>
    </citation>
    <scope>IDENTIFICATION</scope>
</reference>
<dbReference type="InParanoid" id="A0A7N4PWU5"/>
<dbReference type="Pfam" id="PF00089">
    <property type="entry name" value="Trypsin"/>
    <property type="match status" value="1"/>
</dbReference>
<evidence type="ECO:0000256" key="6">
    <source>
        <dbReference type="ARBA" id="ARBA00023157"/>
    </source>
</evidence>
<dbReference type="SMART" id="SM00020">
    <property type="entry name" value="Tryp_SPc"/>
    <property type="match status" value="1"/>
</dbReference>
<dbReference type="PROSITE" id="PS50240">
    <property type="entry name" value="TRYPSIN_DOM"/>
    <property type="match status" value="1"/>
</dbReference>
<evidence type="ECO:0000256" key="2">
    <source>
        <dbReference type="ARBA" id="ARBA00022729"/>
    </source>
</evidence>
<dbReference type="GO" id="GO:0006508">
    <property type="term" value="P:proteolysis"/>
    <property type="evidence" value="ECO:0007669"/>
    <property type="project" value="UniProtKB-KW"/>
</dbReference>
<dbReference type="InterPro" id="IPR043504">
    <property type="entry name" value="Peptidase_S1_PA_chymotrypsin"/>
</dbReference>
<dbReference type="FunCoup" id="A0A7N4PWU5">
    <property type="interactions" value="113"/>
</dbReference>
<evidence type="ECO:0000256" key="7">
    <source>
        <dbReference type="ARBA" id="ARBA00023180"/>
    </source>
</evidence>
<dbReference type="PROSITE" id="PS00134">
    <property type="entry name" value="TRYPSIN_HIS"/>
    <property type="match status" value="1"/>
</dbReference>
<evidence type="ECO:0000313" key="13">
    <source>
        <dbReference type="Proteomes" id="UP000007648"/>
    </source>
</evidence>
<evidence type="ECO:0000256" key="1">
    <source>
        <dbReference type="ARBA" id="ARBA00022670"/>
    </source>
</evidence>
<organism evidence="12 13">
    <name type="scientific">Sarcophilus harrisii</name>
    <name type="common">Tasmanian devil</name>
    <name type="synonym">Sarcophilus laniarius</name>
    <dbReference type="NCBI Taxonomy" id="9305"/>
    <lineage>
        <taxon>Eukaryota</taxon>
        <taxon>Metazoa</taxon>
        <taxon>Chordata</taxon>
        <taxon>Craniata</taxon>
        <taxon>Vertebrata</taxon>
        <taxon>Euteleostomi</taxon>
        <taxon>Mammalia</taxon>
        <taxon>Metatheria</taxon>
        <taxon>Dasyuromorphia</taxon>
        <taxon>Dasyuridae</taxon>
        <taxon>Sarcophilus</taxon>
    </lineage>
</organism>
<dbReference type="Ensembl" id="ENSSHAT00000044585.1">
    <property type="protein sequence ID" value="ENSSHAP00000043481.1"/>
    <property type="gene ID" value="ENSSHAG00000004389.2"/>
</dbReference>
<keyword evidence="1 9" id="KW-0645">Protease</keyword>
<dbReference type="PANTHER" id="PTHR24271">
    <property type="entry name" value="KALLIKREIN-RELATED"/>
    <property type="match status" value="1"/>
</dbReference>
<accession>A0A7N4PWU5</accession>
<dbReference type="RefSeq" id="XP_031810978.1">
    <property type="nucleotide sequence ID" value="XM_031955118.1"/>
</dbReference>
<evidence type="ECO:0000313" key="12">
    <source>
        <dbReference type="Ensembl" id="ENSSHAP00000043481.1"/>
    </source>
</evidence>
<keyword evidence="4 9" id="KW-0720">Serine protease</keyword>
<dbReference type="PANTHER" id="PTHR24271:SF24">
    <property type="entry name" value="CHYMASE"/>
    <property type="match status" value="1"/>
</dbReference>
<dbReference type="GO" id="GO:0004252">
    <property type="term" value="F:serine-type endopeptidase activity"/>
    <property type="evidence" value="ECO:0007669"/>
    <property type="project" value="InterPro"/>
</dbReference>
<dbReference type="CDD" id="cd00190">
    <property type="entry name" value="Tryp_SPc"/>
    <property type="match status" value="1"/>
</dbReference>
<dbReference type="PROSITE" id="PS00135">
    <property type="entry name" value="TRYPSIN_SER"/>
    <property type="match status" value="1"/>
</dbReference>
<evidence type="ECO:0000256" key="8">
    <source>
        <dbReference type="ARBA" id="ARBA00024195"/>
    </source>
</evidence>
<feature type="domain" description="Peptidase S1" evidence="11">
    <location>
        <begin position="23"/>
        <end position="245"/>
    </location>
</feature>
<evidence type="ECO:0000256" key="9">
    <source>
        <dbReference type="RuleBase" id="RU363034"/>
    </source>
</evidence>
<dbReference type="InterPro" id="IPR033116">
    <property type="entry name" value="TRYPSIN_SER"/>
</dbReference>
<name>A0A7N4PWU5_SARHA</name>
<evidence type="ECO:0000256" key="5">
    <source>
        <dbReference type="ARBA" id="ARBA00023145"/>
    </source>
</evidence>
<dbReference type="InterPro" id="IPR018114">
    <property type="entry name" value="TRYPSIN_HIS"/>
</dbReference>
<keyword evidence="7" id="KW-0325">Glycoprotein</keyword>
<dbReference type="AlphaFoldDB" id="A0A7N4PWU5"/>
<protein>
    <recommendedName>
        <fullName evidence="11">Peptidase S1 domain-containing protein</fullName>
    </recommendedName>
</protein>
<dbReference type="GeneTree" id="ENSGT01030000234551"/>
<dbReference type="InterPro" id="IPR001254">
    <property type="entry name" value="Trypsin_dom"/>
</dbReference>
<keyword evidence="6" id="KW-1015">Disulfide bond</keyword>
<evidence type="ECO:0000259" key="11">
    <source>
        <dbReference type="PROSITE" id="PS50240"/>
    </source>
</evidence>
<dbReference type="FunFam" id="2.40.10.10:FF:000028">
    <property type="entry name" value="Serine protease easter"/>
    <property type="match status" value="1"/>
</dbReference>
<dbReference type="Gene3D" id="2.40.10.10">
    <property type="entry name" value="Trypsin-like serine proteases"/>
    <property type="match status" value="2"/>
</dbReference>
<feature type="chain" id="PRO_5029915568" description="Peptidase S1 domain-containing protein" evidence="10">
    <location>
        <begin position="21"/>
        <end position="247"/>
    </location>
</feature>
<dbReference type="PRINTS" id="PR00722">
    <property type="entry name" value="CHYMOTRYPSIN"/>
</dbReference>
<dbReference type="GO" id="GO:0005615">
    <property type="term" value="C:extracellular space"/>
    <property type="evidence" value="ECO:0007669"/>
    <property type="project" value="TreeGrafter"/>
</dbReference>
<keyword evidence="3 9" id="KW-0378">Hydrolase</keyword>
<sequence>MKLLLLLLLLTFLLSHETRADEIIGGKESRPHSRPYMAFLSIKRNKSWYSCGGFLIRRDFVMTAAHCAGDSIRVILGAHNITNSERTWQDINVKRQIHHPKYNEQNLLNDIMLLKLEKKASLTEAVTILPLGSRSNSISPGQECLAVGWGWTGPRGPPSDTLQEVELTVMNRSDCKVFRNFDARSQLCVGNPNSWKSVFFGDSGGPLVCSGVAQGIASYAMLNAKPPSGFTRIAHYRSWINKILKAN</sequence>
<dbReference type="OrthoDB" id="5565075at2759"/>